<keyword evidence="6 8" id="KW-0472">Membrane</keyword>
<gene>
    <name evidence="9" type="ORF">SCF082_LOCUS29637</name>
</gene>
<feature type="non-terminal residue" evidence="9">
    <location>
        <position position="530"/>
    </location>
</feature>
<dbReference type="InterPro" id="IPR044566">
    <property type="entry name" value="RMV1-like"/>
</dbReference>
<dbReference type="PANTHER" id="PTHR45826">
    <property type="entry name" value="POLYAMINE TRANSPORTER PUT1"/>
    <property type="match status" value="1"/>
</dbReference>
<evidence type="ECO:0000256" key="8">
    <source>
        <dbReference type="SAM" id="Phobius"/>
    </source>
</evidence>
<feature type="transmembrane region" description="Helical" evidence="8">
    <location>
        <begin position="265"/>
        <end position="285"/>
    </location>
</feature>
<evidence type="ECO:0000256" key="2">
    <source>
        <dbReference type="ARBA" id="ARBA00022448"/>
    </source>
</evidence>
<accession>A0ABP0MT17</accession>
<evidence type="ECO:0000313" key="9">
    <source>
        <dbReference type="EMBL" id="CAK9054640.1"/>
    </source>
</evidence>
<reference evidence="9 10" key="1">
    <citation type="submission" date="2024-02" db="EMBL/GenBank/DDBJ databases">
        <authorList>
            <person name="Chen Y."/>
            <person name="Shah S."/>
            <person name="Dougan E. K."/>
            <person name="Thang M."/>
            <person name="Chan C."/>
        </authorList>
    </citation>
    <scope>NUCLEOTIDE SEQUENCE [LARGE SCALE GENOMIC DNA]</scope>
</reference>
<proteinExistence type="inferred from homology"/>
<feature type="transmembrane region" description="Helical" evidence="8">
    <location>
        <begin position="351"/>
        <end position="371"/>
    </location>
</feature>
<dbReference type="PANTHER" id="PTHR45826:SF2">
    <property type="entry name" value="AMINO ACID TRANSPORTER"/>
    <property type="match status" value="1"/>
</dbReference>
<dbReference type="Pfam" id="PF13520">
    <property type="entry name" value="AA_permease_2"/>
    <property type="match status" value="1"/>
</dbReference>
<evidence type="ECO:0000256" key="7">
    <source>
        <dbReference type="ARBA" id="ARBA00024041"/>
    </source>
</evidence>
<protein>
    <submittedName>
        <fullName evidence="9">Probable polyamine transporter At3g13620</fullName>
    </submittedName>
</protein>
<comment type="similarity">
    <text evidence="7">Belongs to the amino acid-polyamine-organocation (APC) superfamily. Polyamine:cation symporter (PHS) (TC 2.A.3.12) family.</text>
</comment>
<keyword evidence="10" id="KW-1185">Reference proteome</keyword>
<dbReference type="Gene3D" id="1.20.1740.10">
    <property type="entry name" value="Amino acid/polyamine transporter I"/>
    <property type="match status" value="1"/>
</dbReference>
<evidence type="ECO:0000256" key="4">
    <source>
        <dbReference type="ARBA" id="ARBA00022692"/>
    </source>
</evidence>
<evidence type="ECO:0000256" key="1">
    <source>
        <dbReference type="ARBA" id="ARBA00004651"/>
    </source>
</evidence>
<feature type="transmembrane region" description="Helical" evidence="8">
    <location>
        <begin position="447"/>
        <end position="468"/>
    </location>
</feature>
<name>A0ABP0MT17_9DINO</name>
<evidence type="ECO:0000256" key="5">
    <source>
        <dbReference type="ARBA" id="ARBA00022989"/>
    </source>
</evidence>
<feature type="transmembrane region" description="Helical" evidence="8">
    <location>
        <begin position="488"/>
        <end position="509"/>
    </location>
</feature>
<keyword evidence="4 8" id="KW-0812">Transmembrane</keyword>
<dbReference type="InterPro" id="IPR002293">
    <property type="entry name" value="AA/rel_permease1"/>
</dbReference>
<feature type="transmembrane region" description="Helical" evidence="8">
    <location>
        <begin position="377"/>
        <end position="397"/>
    </location>
</feature>
<organism evidence="9 10">
    <name type="scientific">Durusdinium trenchii</name>
    <dbReference type="NCBI Taxonomy" id="1381693"/>
    <lineage>
        <taxon>Eukaryota</taxon>
        <taxon>Sar</taxon>
        <taxon>Alveolata</taxon>
        <taxon>Dinophyceae</taxon>
        <taxon>Suessiales</taxon>
        <taxon>Symbiodiniaceae</taxon>
        <taxon>Durusdinium</taxon>
    </lineage>
</organism>
<sequence length="530" mass="57387">MATRCHLDEAFLLKVLRDTVNQQILEKEEVQEDLEKRLEAIWDLSIELEAAQAICHFQGLSIFAEAAERGAFKGRLSEICLGIVANVCTLLTPALDLATTALRALESFDASVALQGLRIACALRLGNDALLEKLLAPWRCADENMAWSWLGCLSFGGLLELEELKAEGKNFGMMKLLSWGAETDRDSESPAPTDERIAKVLVQLGVQQVDGLKEGLPPATFVRLLSEGLVGLKEVLDTNAMVGMIFFEVAGGPYGAEPVVRKGGAVLSILGFLLIPLIWSLPIAVMTAELCSHDPHVGGKIHFVHKSWGPWLGWMNGWFNAVSNVFDVATLPAMSMGYLEVLLGVVLSDDLRWWICFGLVVIVVVTNILGVELVGKVSYFVCIVVCSPPLLLVMLGLPKMGTLPSTRWQEIHWFHFLTSLMWNTSGFDDAGASAAEVTAPQEIYPRALGISVALVTALYVLPLAVGVAVEPETSLWHDGFLATIGARVGGPVLGFSLSCCGFVSSLAQLNALLCTSVREIICLSDQEAQP</sequence>
<evidence type="ECO:0000256" key="6">
    <source>
        <dbReference type="ARBA" id="ARBA00023136"/>
    </source>
</evidence>
<feature type="transmembrane region" description="Helical" evidence="8">
    <location>
        <begin position="318"/>
        <end position="339"/>
    </location>
</feature>
<keyword evidence="5 8" id="KW-1133">Transmembrane helix</keyword>
<evidence type="ECO:0000313" key="10">
    <source>
        <dbReference type="Proteomes" id="UP001642464"/>
    </source>
</evidence>
<keyword evidence="3" id="KW-1003">Cell membrane</keyword>
<dbReference type="Proteomes" id="UP001642464">
    <property type="component" value="Unassembled WGS sequence"/>
</dbReference>
<comment type="subcellular location">
    <subcellularLocation>
        <location evidence="1">Cell membrane</location>
        <topology evidence="1">Multi-pass membrane protein</topology>
    </subcellularLocation>
</comment>
<evidence type="ECO:0000256" key="3">
    <source>
        <dbReference type="ARBA" id="ARBA00022475"/>
    </source>
</evidence>
<keyword evidence="2" id="KW-0813">Transport</keyword>
<comment type="caution">
    <text evidence="9">The sequence shown here is derived from an EMBL/GenBank/DDBJ whole genome shotgun (WGS) entry which is preliminary data.</text>
</comment>
<dbReference type="EMBL" id="CAXAMM010024058">
    <property type="protein sequence ID" value="CAK9054640.1"/>
    <property type="molecule type" value="Genomic_DNA"/>
</dbReference>